<name>A0A0F9SFI3_9ZZZZ</name>
<organism evidence="1">
    <name type="scientific">marine sediment metagenome</name>
    <dbReference type="NCBI Taxonomy" id="412755"/>
    <lineage>
        <taxon>unclassified sequences</taxon>
        <taxon>metagenomes</taxon>
        <taxon>ecological metagenomes</taxon>
    </lineage>
</organism>
<reference evidence="1" key="1">
    <citation type="journal article" date="2015" name="Nature">
        <title>Complex archaea that bridge the gap between prokaryotes and eukaryotes.</title>
        <authorList>
            <person name="Spang A."/>
            <person name="Saw J.H."/>
            <person name="Jorgensen S.L."/>
            <person name="Zaremba-Niedzwiedzka K."/>
            <person name="Martijn J."/>
            <person name="Lind A.E."/>
            <person name="van Eijk R."/>
            <person name="Schleper C."/>
            <person name="Guy L."/>
            <person name="Ettema T.J."/>
        </authorList>
    </citation>
    <scope>NUCLEOTIDE SEQUENCE</scope>
</reference>
<gene>
    <name evidence="1" type="ORF">LCGC14_0478040</name>
</gene>
<protein>
    <submittedName>
        <fullName evidence="1">Uncharacterized protein</fullName>
    </submittedName>
</protein>
<dbReference type="EMBL" id="LAZR01000516">
    <property type="protein sequence ID" value="KKN65759.1"/>
    <property type="molecule type" value="Genomic_DNA"/>
</dbReference>
<sequence length="423" mass="45648">MPAQDEAAVAAVELEHVDKITPVLFEREGPFFKWVDTAEDVEISNRDARVPLEVWPGGNFGHYNPDGGAMGLGSAPKYDKAVINSQHLKMGTQYTRKAEWATESGRKAVVNTVRRLSASAIAEFRRYLDSVLMTAGQGVLGTISAISNDGTDDTITFGTDGFGSKLVRYAQEVAIMSTDLAINRTGGTDKTINFHDVVAKTAKYPAASSFASATDKVVVGGLGNVTGSSVVSLLGVPYHHSSASSGTWLGLNRADYPQIRANQVDANSGTIALSYVRRAMNIIGDRVGMDNAGKAVAWMHPCQVQAIENLGWGLTTLPKTGGNKESLDLFFSVDQIAGIPIRKSFSWDKTRIDFAVKGVWKKVVFKKPGIYKKGSESLFDIRSTTDGSTKTSLVFYHIIGCNTYVNNPPLCSYINNLAVPTGY</sequence>
<evidence type="ECO:0000313" key="1">
    <source>
        <dbReference type="EMBL" id="KKN65759.1"/>
    </source>
</evidence>
<dbReference type="AlphaFoldDB" id="A0A0F9SFI3"/>
<comment type="caution">
    <text evidence="1">The sequence shown here is derived from an EMBL/GenBank/DDBJ whole genome shotgun (WGS) entry which is preliminary data.</text>
</comment>
<accession>A0A0F9SFI3</accession>
<proteinExistence type="predicted"/>